<proteinExistence type="predicted"/>
<sequence>MKMEPKSLRYIAAGVLVVVFGVALFFIGRTSGAARRPSDASLEQEFSQKLSVERERIKKDLDEKYRADMVSYEAMAKRLQMEKDKVKELEEKAKK</sequence>
<dbReference type="AlphaFoldDB" id="A0A410P703"/>
<feature type="transmembrane region" description="Helical" evidence="1">
    <location>
        <begin position="7"/>
        <end position="28"/>
    </location>
</feature>
<reference evidence="2 3" key="1">
    <citation type="submission" date="2017-01" db="EMBL/GenBank/DDBJ databases">
        <title>First insights into the biology of 'candidatus Vampirococcus archaeovorus'.</title>
        <authorList>
            <person name="Kizina J."/>
            <person name="Jordan S."/>
            <person name="Stueber K."/>
            <person name="Reinhardt R."/>
            <person name="Harder J."/>
        </authorList>
    </citation>
    <scope>NUCLEOTIDE SEQUENCE [LARGE SCALE GENOMIC DNA]</scope>
    <source>
        <strain evidence="2 3">LiM</strain>
    </source>
</reference>
<keyword evidence="1" id="KW-0472">Membrane</keyword>
<accession>A0A410P703</accession>
<dbReference type="RefSeq" id="WP_128700700.1">
    <property type="nucleotide sequence ID" value="NZ_CP019384.1"/>
</dbReference>
<dbReference type="EMBL" id="CP019384">
    <property type="protein sequence ID" value="QAT17734.1"/>
    <property type="molecule type" value="Genomic_DNA"/>
</dbReference>
<protein>
    <submittedName>
        <fullName evidence="2">Uncharacterized protein</fullName>
    </submittedName>
</protein>
<gene>
    <name evidence="2" type="ORF">BU251_08380</name>
</gene>
<dbReference type="Proteomes" id="UP000287243">
    <property type="component" value="Chromosome"/>
</dbReference>
<evidence type="ECO:0000256" key="1">
    <source>
        <dbReference type="SAM" id="Phobius"/>
    </source>
</evidence>
<keyword evidence="3" id="KW-1185">Reference proteome</keyword>
<organism evidence="2 3">
    <name type="scientific">Velamenicoccus archaeovorus</name>
    <dbReference type="NCBI Taxonomy" id="1930593"/>
    <lineage>
        <taxon>Bacteria</taxon>
        <taxon>Pseudomonadati</taxon>
        <taxon>Candidatus Omnitrophota</taxon>
        <taxon>Candidatus Velamenicoccus</taxon>
    </lineage>
</organism>
<dbReference type="KEGG" id="vai:BU251_08380"/>
<keyword evidence="1" id="KW-0812">Transmembrane</keyword>
<evidence type="ECO:0000313" key="3">
    <source>
        <dbReference type="Proteomes" id="UP000287243"/>
    </source>
</evidence>
<name>A0A410P703_VELA1</name>
<evidence type="ECO:0000313" key="2">
    <source>
        <dbReference type="EMBL" id="QAT17734.1"/>
    </source>
</evidence>
<keyword evidence="1" id="KW-1133">Transmembrane helix</keyword>